<evidence type="ECO:0000313" key="2">
    <source>
        <dbReference type="EMBL" id="KFU81887.1"/>
    </source>
</evidence>
<accession>A0A2P2FYU2</accession>
<keyword evidence="1" id="KW-0812">Transmembrane</keyword>
<name>A0A2P2FYU2_AMYLU</name>
<keyword evidence="1" id="KW-1133">Transmembrane helix</keyword>
<feature type="transmembrane region" description="Helical" evidence="1">
    <location>
        <begin position="6"/>
        <end position="25"/>
    </location>
</feature>
<comment type="caution">
    <text evidence="2">The sequence shown here is derived from an EMBL/GenBank/DDBJ whole genome shotgun (WGS) entry which is preliminary data.</text>
</comment>
<protein>
    <submittedName>
        <fullName evidence="2">Uncharacterized protein</fullName>
    </submittedName>
</protein>
<feature type="transmembrane region" description="Helical" evidence="1">
    <location>
        <begin position="70"/>
        <end position="87"/>
    </location>
</feature>
<feature type="transmembrane region" description="Helical" evidence="1">
    <location>
        <begin position="37"/>
        <end position="58"/>
    </location>
</feature>
<dbReference type="Proteomes" id="UP000256220">
    <property type="component" value="Unassembled WGS sequence"/>
</dbReference>
<evidence type="ECO:0000256" key="1">
    <source>
        <dbReference type="SAM" id="Phobius"/>
    </source>
</evidence>
<keyword evidence="3" id="KW-1185">Reference proteome</keyword>
<organism evidence="2 3">
    <name type="scientific">Amycolatopsis lurida NRRL 2430</name>
    <dbReference type="NCBI Taxonomy" id="1460371"/>
    <lineage>
        <taxon>Bacteria</taxon>
        <taxon>Bacillati</taxon>
        <taxon>Actinomycetota</taxon>
        <taxon>Actinomycetes</taxon>
        <taxon>Pseudonocardiales</taxon>
        <taxon>Pseudonocardiaceae</taxon>
        <taxon>Amycolatopsis</taxon>
    </lineage>
</organism>
<reference evidence="2 3" key="1">
    <citation type="journal article" date="2014" name="Genome Announc.">
        <title>Draft Genome Sequence of Amycolatopsis lurida NRRL 2430, Producer of the Glycopeptide Family Antibiotic Ristocetin.</title>
        <authorList>
            <person name="Kwun M.J."/>
            <person name="Hong H.J."/>
        </authorList>
    </citation>
    <scope>NUCLEOTIDE SEQUENCE [LARGE SCALE GENOMIC DNA]</scope>
    <source>
        <strain evidence="2 3">NRRL 2430</strain>
    </source>
</reference>
<gene>
    <name evidence="2" type="ORF">BB31_08555</name>
</gene>
<proteinExistence type="predicted"/>
<dbReference type="AlphaFoldDB" id="A0A2P2FYU2"/>
<evidence type="ECO:0000313" key="3">
    <source>
        <dbReference type="Proteomes" id="UP000256220"/>
    </source>
</evidence>
<sequence length="130" mass="14089">MGKVEYLVVLAACGPVTLPLKIVGARVHRQPKRLARALLPVAMVFLVRGVMAIAGEVWSYAPFSLPLEEILFFVVIPICGMPTLAVMRPGGRIGSPRGAAAARTAPPARPYGRIDRQFPGFRSRRRLGVT</sequence>
<dbReference type="EMBL" id="JFBM01000005">
    <property type="protein sequence ID" value="KFU81887.1"/>
    <property type="molecule type" value="Genomic_DNA"/>
</dbReference>
<keyword evidence="1" id="KW-0472">Membrane</keyword>